<dbReference type="AlphaFoldDB" id="A0A2U8FNV4"/>
<dbReference type="Proteomes" id="UP000244892">
    <property type="component" value="Chromosome"/>
</dbReference>
<dbReference type="PROSITE" id="PS00455">
    <property type="entry name" value="AMP_BINDING"/>
    <property type="match status" value="1"/>
</dbReference>
<dbReference type="InterPro" id="IPR025110">
    <property type="entry name" value="AMP-bd_C"/>
</dbReference>
<feature type="domain" description="AMP-dependent synthetase/ligase" evidence="3">
    <location>
        <begin position="20"/>
        <end position="378"/>
    </location>
</feature>
<dbReference type="InterPro" id="IPR000873">
    <property type="entry name" value="AMP-dep_synth/lig_dom"/>
</dbReference>
<keyword evidence="2" id="KW-0436">Ligase</keyword>
<protein>
    <submittedName>
        <fullName evidence="5">Malonyl-CoA synthase</fullName>
    </submittedName>
</protein>
<dbReference type="OrthoDB" id="9766486at2"/>
<dbReference type="CDD" id="cd05941">
    <property type="entry name" value="MCS"/>
    <property type="match status" value="1"/>
</dbReference>
<dbReference type="PANTHER" id="PTHR43201:SF8">
    <property type="entry name" value="ACYL-COA SYNTHETASE FAMILY MEMBER 3"/>
    <property type="match status" value="1"/>
</dbReference>
<dbReference type="PANTHER" id="PTHR43201">
    <property type="entry name" value="ACYL-COA SYNTHETASE"/>
    <property type="match status" value="1"/>
</dbReference>
<dbReference type="InterPro" id="IPR020845">
    <property type="entry name" value="AMP-binding_CS"/>
</dbReference>
<reference evidence="5 6" key="1">
    <citation type="submission" date="2018-05" db="EMBL/GenBank/DDBJ databases">
        <title>complete genome sequence of Aquabacterium olei NBRC 110486.</title>
        <authorList>
            <person name="Tang B."/>
            <person name="Chang J."/>
            <person name="Zhang L."/>
            <person name="Yang H."/>
        </authorList>
    </citation>
    <scope>NUCLEOTIDE SEQUENCE [LARGE SCALE GENOMIC DNA]</scope>
    <source>
        <strain evidence="5 6">NBRC 110486</strain>
    </source>
</reference>
<dbReference type="InterPro" id="IPR042099">
    <property type="entry name" value="ANL_N_sf"/>
</dbReference>
<dbReference type="GO" id="GO:0006631">
    <property type="term" value="P:fatty acid metabolic process"/>
    <property type="evidence" value="ECO:0007669"/>
    <property type="project" value="TreeGrafter"/>
</dbReference>
<feature type="domain" description="AMP-binding enzyme C-terminal" evidence="4">
    <location>
        <begin position="429"/>
        <end position="504"/>
    </location>
</feature>
<evidence type="ECO:0000259" key="4">
    <source>
        <dbReference type="Pfam" id="PF13193"/>
    </source>
</evidence>
<dbReference type="InterPro" id="IPR045851">
    <property type="entry name" value="AMP-bd_C_sf"/>
</dbReference>
<dbReference type="Gene3D" id="3.30.300.30">
    <property type="match status" value="1"/>
</dbReference>
<dbReference type="RefSeq" id="WP_109035072.1">
    <property type="nucleotide sequence ID" value="NZ_CP029210.1"/>
</dbReference>
<dbReference type="FunFam" id="3.30.300.30:FF:000008">
    <property type="entry name" value="2,3-dihydroxybenzoate-AMP ligase"/>
    <property type="match status" value="1"/>
</dbReference>
<dbReference type="EMBL" id="CP029210">
    <property type="protein sequence ID" value="AWI52722.1"/>
    <property type="molecule type" value="Genomic_DNA"/>
</dbReference>
<comment type="similarity">
    <text evidence="1">Belongs to the ATP-dependent AMP-binding enzyme family.</text>
</comment>
<dbReference type="Gene3D" id="3.40.50.12780">
    <property type="entry name" value="N-terminal domain of ligase-like"/>
    <property type="match status" value="1"/>
</dbReference>
<evidence type="ECO:0000313" key="5">
    <source>
        <dbReference type="EMBL" id="AWI52722.1"/>
    </source>
</evidence>
<dbReference type="GO" id="GO:0031956">
    <property type="term" value="F:medium-chain fatty acid-CoA ligase activity"/>
    <property type="evidence" value="ECO:0007669"/>
    <property type="project" value="TreeGrafter"/>
</dbReference>
<evidence type="ECO:0000313" key="6">
    <source>
        <dbReference type="Proteomes" id="UP000244892"/>
    </source>
</evidence>
<dbReference type="Pfam" id="PF00501">
    <property type="entry name" value="AMP-binding"/>
    <property type="match status" value="1"/>
</dbReference>
<proteinExistence type="inferred from homology"/>
<dbReference type="NCBIfam" id="NF005702">
    <property type="entry name" value="PRK07514.1"/>
    <property type="match status" value="1"/>
</dbReference>
<organism evidence="5 6">
    <name type="scientific">Aquabacterium olei</name>
    <dbReference type="NCBI Taxonomy" id="1296669"/>
    <lineage>
        <taxon>Bacteria</taxon>
        <taxon>Pseudomonadati</taxon>
        <taxon>Pseudomonadota</taxon>
        <taxon>Betaproteobacteria</taxon>
        <taxon>Burkholderiales</taxon>
        <taxon>Aquabacterium</taxon>
    </lineage>
</organism>
<dbReference type="Pfam" id="PF13193">
    <property type="entry name" value="AMP-binding_C"/>
    <property type="match status" value="1"/>
</dbReference>
<gene>
    <name evidence="5" type="ORF">DEH84_04265</name>
</gene>
<evidence type="ECO:0000256" key="1">
    <source>
        <dbReference type="ARBA" id="ARBA00006432"/>
    </source>
</evidence>
<evidence type="ECO:0000259" key="3">
    <source>
        <dbReference type="Pfam" id="PF00501"/>
    </source>
</evidence>
<name>A0A2U8FNV4_9BURK</name>
<dbReference type="KEGG" id="aon:DEH84_04265"/>
<sequence length="521" mass="55883">MRYLYGMNLFTALRAAWPATLDDAAILTEAGRYTWSDLDRGSAMLANLLQSLHLQGVDGRPPVVAAHVDKSVESLLLYLATLRAGCVYLPLNPAYRAAELEYFVQDAQPAVLVCRPDDQEWVIPLAGHGQVEHLFTLGTDRCGSLLSHASLYGDEQEPVARRADDLAAILYTSGTTGRSKGAMLTHGNLLSNARTLLRHWDWRHDDCLVHALPIFHIHGLFVASHCALLSGTPMRWLNAFSPAAVLAQLTDTAAPQATVFMGVPTMYGRLLAHDGLNAEATAGMRLFVSGSAPLLPAAFSAFAARTGHTILERYGMSETGMLCSNPCRAREGERIAGTVGRPLPGVGVRIVDDAGQPLGTGEPGHVEVRGPNVFIGYLGMPDKTAEAFTADGWFRTGDVGRIDEQGRVHLVGRAKDLIISGGFNVYPAEVESHIDRLPGVVESAVIGLPHPDFGEGVVAVIVAETGSTPDEATVITALKASIANFKVPKRVIVVDELPRNAMGKVQKNLLRQAHDGVFTAS</sequence>
<keyword evidence="6" id="KW-1185">Reference proteome</keyword>
<dbReference type="SUPFAM" id="SSF56801">
    <property type="entry name" value="Acetyl-CoA synthetase-like"/>
    <property type="match status" value="1"/>
</dbReference>
<evidence type="ECO:0000256" key="2">
    <source>
        <dbReference type="ARBA" id="ARBA00022598"/>
    </source>
</evidence>
<accession>A0A2U8FNV4</accession>